<evidence type="ECO:0000313" key="8">
    <source>
        <dbReference type="EMBL" id="GGO26095.1"/>
    </source>
</evidence>
<dbReference type="PRINTS" id="PR00035">
    <property type="entry name" value="HTHGNTR"/>
</dbReference>
<dbReference type="Gene3D" id="1.10.10.10">
    <property type="entry name" value="Winged helix-like DNA-binding domain superfamily/Winged helix DNA-binding domain"/>
    <property type="match status" value="1"/>
</dbReference>
<dbReference type="Pfam" id="PF00392">
    <property type="entry name" value="GntR"/>
    <property type="match status" value="1"/>
</dbReference>
<keyword evidence="9" id="KW-1185">Reference proteome</keyword>
<dbReference type="SMART" id="SM00345">
    <property type="entry name" value="HTH_GNTR"/>
    <property type="match status" value="1"/>
</dbReference>
<proteinExistence type="inferred from homology"/>
<dbReference type="SUPFAM" id="SSF46785">
    <property type="entry name" value="Winged helix' DNA-binding domain"/>
    <property type="match status" value="1"/>
</dbReference>
<keyword evidence="5" id="KW-0804">Transcription</keyword>
<dbReference type="InterPro" id="IPR036390">
    <property type="entry name" value="WH_DNA-bd_sf"/>
</dbReference>
<evidence type="ECO:0000259" key="7">
    <source>
        <dbReference type="PROSITE" id="PS50949"/>
    </source>
</evidence>
<keyword evidence="4" id="KW-0238">DNA-binding</keyword>
<reference evidence="8" key="1">
    <citation type="journal article" date="2014" name="Int. J. Syst. Evol. Microbiol.">
        <title>Complete genome sequence of Corynebacterium casei LMG S-19264T (=DSM 44701T), isolated from a smear-ripened cheese.</title>
        <authorList>
            <consortium name="US DOE Joint Genome Institute (JGI-PGF)"/>
            <person name="Walter F."/>
            <person name="Albersmeier A."/>
            <person name="Kalinowski J."/>
            <person name="Ruckert C."/>
        </authorList>
    </citation>
    <scope>NUCLEOTIDE SEQUENCE</scope>
    <source>
        <strain evidence="8">CGMCC 4.7138</strain>
    </source>
</reference>
<keyword evidence="2" id="KW-0663">Pyridoxal phosphate</keyword>
<comment type="caution">
    <text evidence="8">The sequence shown here is derived from an EMBL/GenBank/DDBJ whole genome shotgun (WGS) entry which is preliminary data.</text>
</comment>
<dbReference type="Gene3D" id="3.40.640.10">
    <property type="entry name" value="Type I PLP-dependent aspartate aminotransferase-like (Major domain)"/>
    <property type="match status" value="1"/>
</dbReference>
<feature type="region of interest" description="Disordered" evidence="6">
    <location>
        <begin position="1"/>
        <end position="59"/>
    </location>
</feature>
<dbReference type="PANTHER" id="PTHR46577:SF1">
    <property type="entry name" value="HTH-TYPE TRANSCRIPTIONAL REGULATORY PROTEIN GABR"/>
    <property type="match status" value="1"/>
</dbReference>
<dbReference type="Proteomes" id="UP000653480">
    <property type="component" value="Unassembled WGS sequence"/>
</dbReference>
<evidence type="ECO:0000256" key="4">
    <source>
        <dbReference type="ARBA" id="ARBA00023125"/>
    </source>
</evidence>
<dbReference type="InterPro" id="IPR015421">
    <property type="entry name" value="PyrdxlP-dep_Trfase_major"/>
</dbReference>
<feature type="compositionally biased region" description="Basic and acidic residues" evidence="6">
    <location>
        <begin position="37"/>
        <end position="50"/>
    </location>
</feature>
<reference evidence="8" key="2">
    <citation type="submission" date="2020-09" db="EMBL/GenBank/DDBJ databases">
        <authorList>
            <person name="Sun Q."/>
            <person name="Zhou Y."/>
        </authorList>
    </citation>
    <scope>NUCLEOTIDE SEQUENCE</scope>
    <source>
        <strain evidence="8">CGMCC 4.7138</strain>
    </source>
</reference>
<gene>
    <name evidence="8" type="ORF">GCM10011574_58080</name>
</gene>
<dbReference type="PROSITE" id="PS50949">
    <property type="entry name" value="HTH_GNTR"/>
    <property type="match status" value="1"/>
</dbReference>
<name>A0A8H9H3P7_9ACTN</name>
<protein>
    <submittedName>
        <fullName evidence="8">GntR family transcriptional regulator</fullName>
    </submittedName>
</protein>
<dbReference type="CDD" id="cd00609">
    <property type="entry name" value="AAT_like"/>
    <property type="match status" value="1"/>
</dbReference>
<feature type="domain" description="HTH gntR-type" evidence="7">
    <location>
        <begin position="110"/>
        <end position="178"/>
    </location>
</feature>
<dbReference type="InterPro" id="IPR051446">
    <property type="entry name" value="HTH_trans_reg/aminotransferase"/>
</dbReference>
<dbReference type="InterPro" id="IPR000524">
    <property type="entry name" value="Tscrpt_reg_HTH_GntR"/>
</dbReference>
<dbReference type="InterPro" id="IPR015424">
    <property type="entry name" value="PyrdxlP-dep_Trfase"/>
</dbReference>
<dbReference type="GO" id="GO:0003677">
    <property type="term" value="F:DNA binding"/>
    <property type="evidence" value="ECO:0007669"/>
    <property type="project" value="UniProtKB-KW"/>
</dbReference>
<organism evidence="8 9">
    <name type="scientific">Microbispora bryophytorum</name>
    <dbReference type="NCBI Taxonomy" id="1460882"/>
    <lineage>
        <taxon>Bacteria</taxon>
        <taxon>Bacillati</taxon>
        <taxon>Actinomycetota</taxon>
        <taxon>Actinomycetes</taxon>
        <taxon>Streptosporangiales</taxon>
        <taxon>Streptosporangiaceae</taxon>
        <taxon>Microbispora</taxon>
    </lineage>
</organism>
<dbReference type="EMBL" id="BMMN01000014">
    <property type="protein sequence ID" value="GGO26095.1"/>
    <property type="molecule type" value="Genomic_DNA"/>
</dbReference>
<dbReference type="PANTHER" id="PTHR46577">
    <property type="entry name" value="HTH-TYPE TRANSCRIPTIONAL REGULATORY PROTEIN GABR"/>
    <property type="match status" value="1"/>
</dbReference>
<dbReference type="CDD" id="cd07377">
    <property type="entry name" value="WHTH_GntR"/>
    <property type="match status" value="1"/>
</dbReference>
<accession>A0A8H9H3P7</accession>
<evidence type="ECO:0000256" key="6">
    <source>
        <dbReference type="SAM" id="MobiDB-lite"/>
    </source>
</evidence>
<sequence>MGRPQAKAISPEDLGPTRPRQAGRDGGHDVLQPQQGEQRRHDDEEPRLDDGGSAVRWSSDTQDKNLQLINAQTLGWNWYTPVRSDSVDRLRTNSRLAEDVLIELDRDAGVSLHRQIEASIRASIRAGRLRAGASLPPSRTLAAGLGVSRGVVVEAYQQLVAEGYLASRSGGYTQVAASMPPTAAGAGSAASMARPAASSAGLRAGFGADSRADSRAGFRVDFGYGRTDVSQFPRAAWLRSVRTVLTTAPNDRFAYLDGRGVLELRQALCDYLNRVRGTQAVPGDVVVCNGYGQGISLLIQVLARRGARRIALEDPSSDDDARVLAGAAGLEVVGIPVGPDGVQVDALDAADADALVLTPSHQWPTGGVLSAAARAEVIRWARRRGAIVVEDDYDAEYRYDRSPVGAMQGLAPDHVVYCGTASKTLAPGLRLGWMVVPPHLVADVAAAKLLADRGSSVIDQLTFADFLGRGEFDRHLRRMRPVYRRRRDALLDALRTHVPDLRPAGIAAGQHVVAWLPPGLDEAAVVAAAARHGLGIQGVGRFRIAGAGPGGLIFGYAILSESAIAEGVALLATAIREIRGS</sequence>
<dbReference type="AlphaFoldDB" id="A0A8H9H3P7"/>
<dbReference type="GO" id="GO:0030170">
    <property type="term" value="F:pyridoxal phosphate binding"/>
    <property type="evidence" value="ECO:0007669"/>
    <property type="project" value="InterPro"/>
</dbReference>
<evidence type="ECO:0000256" key="3">
    <source>
        <dbReference type="ARBA" id="ARBA00023015"/>
    </source>
</evidence>
<dbReference type="GO" id="GO:0003700">
    <property type="term" value="F:DNA-binding transcription factor activity"/>
    <property type="evidence" value="ECO:0007669"/>
    <property type="project" value="InterPro"/>
</dbReference>
<evidence type="ECO:0000313" key="9">
    <source>
        <dbReference type="Proteomes" id="UP000653480"/>
    </source>
</evidence>
<evidence type="ECO:0000256" key="5">
    <source>
        <dbReference type="ARBA" id="ARBA00023163"/>
    </source>
</evidence>
<keyword evidence="3" id="KW-0805">Transcription regulation</keyword>
<comment type="similarity">
    <text evidence="1">In the C-terminal section; belongs to the class-I pyridoxal-phosphate-dependent aminotransferase family.</text>
</comment>
<dbReference type="SUPFAM" id="SSF53383">
    <property type="entry name" value="PLP-dependent transferases"/>
    <property type="match status" value="1"/>
</dbReference>
<dbReference type="InterPro" id="IPR036388">
    <property type="entry name" value="WH-like_DNA-bd_sf"/>
</dbReference>
<evidence type="ECO:0000256" key="1">
    <source>
        <dbReference type="ARBA" id="ARBA00005384"/>
    </source>
</evidence>
<evidence type="ECO:0000256" key="2">
    <source>
        <dbReference type="ARBA" id="ARBA00022898"/>
    </source>
</evidence>
<dbReference type="InterPro" id="IPR004839">
    <property type="entry name" value="Aminotransferase_I/II_large"/>
</dbReference>
<dbReference type="Pfam" id="PF00155">
    <property type="entry name" value="Aminotran_1_2"/>
    <property type="match status" value="1"/>
</dbReference>